<dbReference type="EMBL" id="BROD01000001">
    <property type="protein sequence ID" value="GKX65287.1"/>
    <property type="molecule type" value="Genomic_DNA"/>
</dbReference>
<reference evidence="1" key="1">
    <citation type="journal article" date="2025" name="Int. J. Syst. Evol. Microbiol.">
        <title>Inconstantimicrobium mannanitabidum sp. nov., a novel member of the family Clostridiaceae isolated from anoxic soil under the treatment of reductive soil disinfestation.</title>
        <authorList>
            <person name="Ueki A."/>
            <person name="Tonouchi A."/>
            <person name="Honma S."/>
            <person name="Kaku N."/>
            <person name="Ueki K."/>
        </authorList>
    </citation>
    <scope>NUCLEOTIDE SEQUENCE</scope>
    <source>
        <strain evidence="1">TW13</strain>
    </source>
</reference>
<comment type="caution">
    <text evidence="1">The sequence shown here is derived from an EMBL/GenBank/DDBJ whole genome shotgun (WGS) entry which is preliminary data.</text>
</comment>
<evidence type="ECO:0000313" key="1">
    <source>
        <dbReference type="EMBL" id="GKX65287.1"/>
    </source>
</evidence>
<proteinExistence type="predicted"/>
<sequence>MNYEIREANKHDYAGISQLTMEVYNLHLKNRPDVYLDIENPLSKEFFNDLLNSNTTNIFIVENTDNKQLVAYSILQIMNTKNPIYIPKKYIYIDDFCVKSTLKRTGIGKLLFNHIVDYAKLENAAALQLNVWEFNQDALKFYESMGMNTRNRMMELNF</sequence>
<dbReference type="Proteomes" id="UP001058074">
    <property type="component" value="Unassembled WGS sequence"/>
</dbReference>
<name>A0ACB5R7Z9_9CLOT</name>
<evidence type="ECO:0000313" key="2">
    <source>
        <dbReference type="Proteomes" id="UP001058074"/>
    </source>
</evidence>
<accession>A0ACB5R7Z9</accession>
<keyword evidence="2" id="KW-1185">Reference proteome</keyword>
<gene>
    <name evidence="1" type="ORF">rsdtw13_05450</name>
</gene>
<organism evidence="1 2">
    <name type="scientific">Inconstantimicrobium mannanitabidum</name>
    <dbReference type="NCBI Taxonomy" id="1604901"/>
    <lineage>
        <taxon>Bacteria</taxon>
        <taxon>Bacillati</taxon>
        <taxon>Bacillota</taxon>
        <taxon>Clostridia</taxon>
        <taxon>Eubacteriales</taxon>
        <taxon>Clostridiaceae</taxon>
        <taxon>Inconstantimicrobium</taxon>
    </lineage>
</organism>
<protein>
    <submittedName>
        <fullName evidence="1">N-acetyltransferase</fullName>
    </submittedName>
</protein>